<dbReference type="HAMAP" id="MF_01348">
    <property type="entry name" value="Ycf48"/>
    <property type="match status" value="1"/>
</dbReference>
<dbReference type="InterPro" id="IPR016705">
    <property type="entry name" value="Ycf48/Hcf136"/>
</dbReference>
<dbReference type="InterPro" id="IPR028203">
    <property type="entry name" value="PSII_CF48-like_dom"/>
</dbReference>
<dbReference type="Pfam" id="PF14870">
    <property type="entry name" value="PSII_BNR"/>
    <property type="match status" value="1"/>
</dbReference>
<comment type="caution">
    <text evidence="7">The sequence shown here is derived from an EMBL/GenBank/DDBJ whole genome shotgun (WGS) entry which is preliminary data.</text>
</comment>
<dbReference type="EMBL" id="JADEVV010000004">
    <property type="protein sequence ID" value="MBE9252650.1"/>
    <property type="molecule type" value="Genomic_DNA"/>
</dbReference>
<dbReference type="PANTHER" id="PTHR47199">
    <property type="entry name" value="PHOTOSYSTEM II STABILITY/ASSEMBLY FACTOR HCF136, CHLOROPLASTIC"/>
    <property type="match status" value="1"/>
</dbReference>
<evidence type="ECO:0000259" key="6">
    <source>
        <dbReference type="Pfam" id="PF14870"/>
    </source>
</evidence>
<dbReference type="SUPFAM" id="SSF110296">
    <property type="entry name" value="Oligoxyloglucan reducing end-specific cellobiohydrolase"/>
    <property type="match status" value="1"/>
</dbReference>
<name>A0ABR9VMT4_9SYNC</name>
<evidence type="ECO:0000256" key="3">
    <source>
        <dbReference type="ARBA" id="ARBA00023276"/>
    </source>
</evidence>
<gene>
    <name evidence="4" type="primary">ycf48</name>
    <name evidence="7" type="ORF">IQ217_02040</name>
</gene>
<dbReference type="Proteomes" id="UP000658720">
    <property type="component" value="Unassembled WGS sequence"/>
</dbReference>
<keyword evidence="8" id="KW-1185">Reference proteome</keyword>
<evidence type="ECO:0000256" key="1">
    <source>
        <dbReference type="ARBA" id="ARBA00022531"/>
    </source>
</evidence>
<dbReference type="Gene3D" id="2.130.10.10">
    <property type="entry name" value="YVTN repeat-like/Quinoprotein amine dehydrogenase"/>
    <property type="match status" value="2"/>
</dbReference>
<keyword evidence="2 4" id="KW-0732">Signal</keyword>
<keyword evidence="1 4" id="KW-0602">Photosynthesis</keyword>
<evidence type="ECO:0000256" key="2">
    <source>
        <dbReference type="ARBA" id="ARBA00022729"/>
    </source>
</evidence>
<dbReference type="RefSeq" id="WP_190598671.1">
    <property type="nucleotide sequence ID" value="NZ_JADEVV010000004.1"/>
</dbReference>
<evidence type="ECO:0000256" key="4">
    <source>
        <dbReference type="HAMAP-Rule" id="MF_01348"/>
    </source>
</evidence>
<accession>A0ABR9VMT4</accession>
<comment type="domain">
    <text evidence="4">A 7-bladed beta-propeller torus, about 55 by 55 Angstroms, with a depth of about 25 Angstroms and a central pore.</text>
</comment>
<proteinExistence type="inferred from homology"/>
<keyword evidence="3 4" id="KW-0604">Photosystem II</keyword>
<dbReference type="PANTHER" id="PTHR47199:SF2">
    <property type="entry name" value="PHOTOSYSTEM II STABILITY_ASSEMBLY FACTOR HCF136, CHLOROPLASTIC"/>
    <property type="match status" value="1"/>
</dbReference>
<comment type="function">
    <text evidence="4">A factor required for optimal assembly of photosystem II (PSII), acting in the early stages of PSII assembly. Also plays a role in replacement of photodamaged D1 (psbA). Assists YidC in synthesis of chlorophyll-binding proteins.</text>
</comment>
<reference evidence="7 8" key="1">
    <citation type="submission" date="2020-10" db="EMBL/GenBank/DDBJ databases">
        <authorList>
            <person name="Castelo-Branco R."/>
            <person name="Eusebio N."/>
            <person name="Adriana R."/>
            <person name="Vieira A."/>
            <person name="Brugerolle De Fraissinette N."/>
            <person name="Rezende De Castro R."/>
            <person name="Schneider M.P."/>
            <person name="Vasconcelos V."/>
            <person name="Leao P.N."/>
        </authorList>
    </citation>
    <scope>NUCLEOTIDE SEQUENCE [LARGE SCALE GENOMIC DNA]</scope>
    <source>
        <strain evidence="7 8">LEGE 00031</strain>
    </source>
</reference>
<dbReference type="NCBIfam" id="NF010237">
    <property type="entry name" value="PRK13684.1"/>
    <property type="match status" value="1"/>
</dbReference>
<feature type="domain" description="Photosynthesis system II assembly factor Ycf48/Hcf136-like" evidence="6">
    <location>
        <begin position="36"/>
        <end position="332"/>
    </location>
</feature>
<comment type="subcellular location">
    <subcellularLocation>
        <location evidence="4">Cellular thylakoid lumen</location>
    </subcellularLocation>
    <text evidence="4">Associated with a PSII precusor complex on the lumenal side of the thylakoid membrane.</text>
</comment>
<evidence type="ECO:0000313" key="8">
    <source>
        <dbReference type="Proteomes" id="UP000658720"/>
    </source>
</evidence>
<comment type="similarity">
    <text evidence="4 5">Belongs to the Ycf48 family.</text>
</comment>
<protein>
    <recommendedName>
        <fullName evidence="4 5">Photosystem II assembly protein Ycf48</fullName>
    </recommendedName>
</protein>
<dbReference type="InterPro" id="IPR015943">
    <property type="entry name" value="WD40/YVTN_repeat-like_dom_sf"/>
</dbReference>
<organism evidence="7 8">
    <name type="scientific">Synechocystis salina LEGE 00031</name>
    <dbReference type="NCBI Taxonomy" id="1828736"/>
    <lineage>
        <taxon>Bacteria</taxon>
        <taxon>Bacillati</taxon>
        <taxon>Cyanobacteriota</taxon>
        <taxon>Cyanophyceae</taxon>
        <taxon>Synechococcales</taxon>
        <taxon>Merismopediaceae</taxon>
        <taxon>Synechocystis</taxon>
    </lineage>
</organism>
<evidence type="ECO:0000313" key="7">
    <source>
        <dbReference type="EMBL" id="MBE9252650.1"/>
    </source>
</evidence>
<keyword evidence="4" id="KW-0793">Thylakoid</keyword>
<sequence>MPFKFPSLKFERLKQLALVAVIAVFCVSCSHVPDLVFNPWQEIVLETDSTFADIAFTEDANHGWLVGTKETIFETTDGGDTWEQKLIDLGEEKASFSAVSFSGNEGWITGKPSILLHTTDGGQTWARIPLSEKLPGAPYSIIALGSQTAEMITDLGAIYKTTNGGKNWKALVEGAVGVARTIQRSPDGRYVAVSARGNFYSTWAPGQTEWTPHNRNSSRRLQTMGYGKDGQLWLLARGGQLQFSTDPDAEEWSDVIAPQDKGSWGLLDLSFRTPEEVWVAGASGNLLMSQDGGQTWAKDTGVEDIPANLYRVVFLSPEKGFVLGQDGILLKYNPSAEVAMVP</sequence>
<evidence type="ECO:0000256" key="5">
    <source>
        <dbReference type="PIRNR" id="PIRNR017875"/>
    </source>
</evidence>
<dbReference type="PIRSF" id="PIRSF017875">
    <property type="entry name" value="PSII_HCF136"/>
    <property type="match status" value="1"/>
</dbReference>